<evidence type="ECO:0000313" key="1">
    <source>
        <dbReference type="EMBL" id="EQB53071.1"/>
    </source>
</evidence>
<dbReference type="AlphaFoldDB" id="T0LMY2"/>
<comment type="caution">
    <text evidence="1">The sequence shown here is derived from an EMBL/GenBank/DDBJ whole genome shotgun (WGS) entry which is preliminary data.</text>
</comment>
<evidence type="ECO:0000313" key="2">
    <source>
        <dbReference type="Proteomes" id="UP000015530"/>
    </source>
</evidence>
<dbReference type="Proteomes" id="UP000015530">
    <property type="component" value="Unassembled WGS sequence"/>
</dbReference>
<dbReference type="HOGENOM" id="CLU_3430929_0_0_1"/>
<name>T0LMY2_COLGC</name>
<reference evidence="2" key="1">
    <citation type="journal article" date="2013" name="Mol. Plant Microbe Interact.">
        <title>Global aspects of pacC regulation of pathogenicity genes in Colletotrichum gloeosporioides as revealed by transcriptome analysis.</title>
        <authorList>
            <person name="Alkan N."/>
            <person name="Meng X."/>
            <person name="Friedlander G."/>
            <person name="Reuveni E."/>
            <person name="Sukno S."/>
            <person name="Sherman A."/>
            <person name="Thon M."/>
            <person name="Fluhr R."/>
            <person name="Prusky D."/>
        </authorList>
    </citation>
    <scope>NUCLEOTIDE SEQUENCE [LARGE SCALE GENOMIC DNA]</scope>
    <source>
        <strain evidence="2">Cg-14</strain>
    </source>
</reference>
<sequence>MKFFTWNNKTMHNRKNTS</sequence>
<accession>T0LMY2</accession>
<protein>
    <submittedName>
        <fullName evidence="1">Uncharacterized protein</fullName>
    </submittedName>
</protein>
<dbReference type="EMBL" id="AMYD01001460">
    <property type="protein sequence ID" value="EQB53071.1"/>
    <property type="molecule type" value="Genomic_DNA"/>
</dbReference>
<organism evidence="1 2">
    <name type="scientific">Colletotrichum gloeosporioides (strain Cg-14)</name>
    <name type="common">Anthracnose fungus</name>
    <name type="synonym">Glomerella cingulata</name>
    <dbReference type="NCBI Taxonomy" id="1237896"/>
    <lineage>
        <taxon>Eukaryota</taxon>
        <taxon>Fungi</taxon>
        <taxon>Dikarya</taxon>
        <taxon>Ascomycota</taxon>
        <taxon>Pezizomycotina</taxon>
        <taxon>Sordariomycetes</taxon>
        <taxon>Hypocreomycetidae</taxon>
        <taxon>Glomerellales</taxon>
        <taxon>Glomerellaceae</taxon>
        <taxon>Colletotrichum</taxon>
        <taxon>Colletotrichum gloeosporioides species complex</taxon>
    </lineage>
</organism>
<gene>
    <name evidence="1" type="ORF">CGLO_07251</name>
</gene>
<proteinExistence type="predicted"/>